<keyword evidence="3" id="KW-1185">Reference proteome</keyword>
<name>A0A0L6V8L9_9BASI</name>
<dbReference type="VEuPathDB" id="FungiDB:VP01_2223g1"/>
<sequence length="197" mass="22154">EDKPHQECLVILSLWLTPHTQPDINLISQPLQSCQKWLLWSNTFHRNPNNPLTQPNSSQCSTAETNPSSTQKTSIPETKRRPGNAIGSQGYSIAECGALVNSVKTFPPGFPRMGLCTGPLKQICDEKKSSDLRLGSFEDEAPHFGHSFKYHWQSRLPLSPKVTLNTMNSQVHAIAFSDTNSAEEAWELGWFQYFVIR</sequence>
<feature type="non-terminal residue" evidence="2">
    <location>
        <position position="1"/>
    </location>
</feature>
<evidence type="ECO:0000313" key="2">
    <source>
        <dbReference type="EMBL" id="KNZ57161.1"/>
    </source>
</evidence>
<reference evidence="2 3" key="1">
    <citation type="submission" date="2015-08" db="EMBL/GenBank/DDBJ databases">
        <title>Next Generation Sequencing and Analysis of the Genome of Puccinia sorghi L Schw, the Causal Agent of Maize Common Rust.</title>
        <authorList>
            <person name="Rochi L."/>
            <person name="Burguener G."/>
            <person name="Darino M."/>
            <person name="Turjanski A."/>
            <person name="Kreff E."/>
            <person name="Dieguez M.J."/>
            <person name="Sacco F."/>
        </authorList>
    </citation>
    <scope>NUCLEOTIDE SEQUENCE [LARGE SCALE GENOMIC DNA]</scope>
    <source>
        <strain evidence="2 3">RO10H11247</strain>
    </source>
</reference>
<feature type="compositionally biased region" description="Polar residues" evidence="1">
    <location>
        <begin position="48"/>
        <end position="76"/>
    </location>
</feature>
<dbReference type="Proteomes" id="UP000037035">
    <property type="component" value="Unassembled WGS sequence"/>
</dbReference>
<protein>
    <submittedName>
        <fullName evidence="2">Uncharacterized protein</fullName>
    </submittedName>
</protein>
<dbReference type="AlphaFoldDB" id="A0A0L6V8L9"/>
<evidence type="ECO:0000256" key="1">
    <source>
        <dbReference type="SAM" id="MobiDB-lite"/>
    </source>
</evidence>
<proteinExistence type="predicted"/>
<evidence type="ECO:0000313" key="3">
    <source>
        <dbReference type="Proteomes" id="UP000037035"/>
    </source>
</evidence>
<gene>
    <name evidence="2" type="ORF">VP01_2223g1</name>
</gene>
<comment type="caution">
    <text evidence="2">The sequence shown here is derived from an EMBL/GenBank/DDBJ whole genome shotgun (WGS) entry which is preliminary data.</text>
</comment>
<organism evidence="2 3">
    <name type="scientific">Puccinia sorghi</name>
    <dbReference type="NCBI Taxonomy" id="27349"/>
    <lineage>
        <taxon>Eukaryota</taxon>
        <taxon>Fungi</taxon>
        <taxon>Dikarya</taxon>
        <taxon>Basidiomycota</taxon>
        <taxon>Pucciniomycotina</taxon>
        <taxon>Pucciniomycetes</taxon>
        <taxon>Pucciniales</taxon>
        <taxon>Pucciniaceae</taxon>
        <taxon>Puccinia</taxon>
    </lineage>
</organism>
<dbReference type="EMBL" id="LAVV01007085">
    <property type="protein sequence ID" value="KNZ57161.1"/>
    <property type="molecule type" value="Genomic_DNA"/>
</dbReference>
<feature type="region of interest" description="Disordered" evidence="1">
    <location>
        <begin position="48"/>
        <end position="86"/>
    </location>
</feature>
<accession>A0A0L6V8L9</accession>